<dbReference type="PANTHER" id="PTHR42850:SF2">
    <property type="entry name" value="BLL5683 PROTEIN"/>
    <property type="match status" value="1"/>
</dbReference>
<accession>A0ABV2TPU7</accession>
<reference evidence="3 4" key="1">
    <citation type="submission" date="2024-07" db="EMBL/GenBank/DDBJ databases">
        <title>Uliginosibacterium flavum JJ3220;KACC:17644.</title>
        <authorList>
            <person name="Kim M.K."/>
        </authorList>
    </citation>
    <scope>NUCLEOTIDE SEQUENCE [LARGE SCALE GENOMIC DNA]</scope>
    <source>
        <strain evidence="3 4">KACC:17644</strain>
    </source>
</reference>
<evidence type="ECO:0000256" key="1">
    <source>
        <dbReference type="ARBA" id="ARBA00008950"/>
    </source>
</evidence>
<dbReference type="InterPro" id="IPR050126">
    <property type="entry name" value="Ap4A_hydrolase"/>
</dbReference>
<evidence type="ECO:0000313" key="4">
    <source>
        <dbReference type="Proteomes" id="UP001549691"/>
    </source>
</evidence>
<gene>
    <name evidence="3" type="ORF">ABXR19_17285</name>
</gene>
<dbReference type="RefSeq" id="WP_354602404.1">
    <property type="nucleotide sequence ID" value="NZ_JBEWZI010000024.1"/>
</dbReference>
<sequence length="258" mass="28727">MKYALIADLHGNLEALYAILAHAGSQGVGRYIFLGDIVGYGPDPERVLEMCRHMVSTGDALAVLGNHDAAACGRDSTQSMNDAARLAIEWTRSCLKPRHQDWLANLPLMLQRDRMTWVHASALNPAAWTYIDNSRQARASLHEAGSTWVFSGHVHDPMLYYTCSDQRVPGVRPLERRSIILQPRRTWLAVVGSAGQPRDGMPGARYAVFDRARYAYTSYRLAYDYTTTAAKIRAAGLPERLARYVEGAGLQVPRALKR</sequence>
<keyword evidence="4" id="KW-1185">Reference proteome</keyword>
<dbReference type="Pfam" id="PF12850">
    <property type="entry name" value="Metallophos_2"/>
    <property type="match status" value="1"/>
</dbReference>
<proteinExistence type="inferred from homology"/>
<dbReference type="InterPro" id="IPR011152">
    <property type="entry name" value="Pesterase_MJ0912"/>
</dbReference>
<comment type="similarity">
    <text evidence="1">Belongs to the metallophosphoesterase superfamily. YfcE family.</text>
</comment>
<dbReference type="PIRSF" id="PIRSF000883">
    <property type="entry name" value="Pesterase_MJ0912"/>
    <property type="match status" value="1"/>
</dbReference>
<dbReference type="PANTHER" id="PTHR42850">
    <property type="entry name" value="METALLOPHOSPHOESTERASE"/>
    <property type="match status" value="1"/>
</dbReference>
<feature type="domain" description="Calcineurin-like phosphoesterase" evidence="2">
    <location>
        <begin position="1"/>
        <end position="210"/>
    </location>
</feature>
<dbReference type="SUPFAM" id="SSF56300">
    <property type="entry name" value="Metallo-dependent phosphatases"/>
    <property type="match status" value="1"/>
</dbReference>
<dbReference type="InterPro" id="IPR024654">
    <property type="entry name" value="Calcineurin-like_PHP_lpxH"/>
</dbReference>
<protein>
    <submittedName>
        <fullName evidence="3">Metallophosphoesterase</fullName>
    </submittedName>
</protein>
<dbReference type="Gene3D" id="3.60.21.10">
    <property type="match status" value="1"/>
</dbReference>
<name>A0ABV2TPU7_9RHOO</name>
<evidence type="ECO:0000313" key="3">
    <source>
        <dbReference type="EMBL" id="MET7015946.1"/>
    </source>
</evidence>
<comment type="caution">
    <text evidence="3">The sequence shown here is derived from an EMBL/GenBank/DDBJ whole genome shotgun (WGS) entry which is preliminary data.</text>
</comment>
<dbReference type="EMBL" id="JBEWZI010000024">
    <property type="protein sequence ID" value="MET7015946.1"/>
    <property type="molecule type" value="Genomic_DNA"/>
</dbReference>
<dbReference type="Proteomes" id="UP001549691">
    <property type="component" value="Unassembled WGS sequence"/>
</dbReference>
<evidence type="ECO:0000259" key="2">
    <source>
        <dbReference type="Pfam" id="PF12850"/>
    </source>
</evidence>
<dbReference type="InterPro" id="IPR029052">
    <property type="entry name" value="Metallo-depent_PP-like"/>
</dbReference>
<organism evidence="3 4">
    <name type="scientific">Uliginosibacterium flavum</name>
    <dbReference type="NCBI Taxonomy" id="1396831"/>
    <lineage>
        <taxon>Bacteria</taxon>
        <taxon>Pseudomonadati</taxon>
        <taxon>Pseudomonadota</taxon>
        <taxon>Betaproteobacteria</taxon>
        <taxon>Rhodocyclales</taxon>
        <taxon>Zoogloeaceae</taxon>
        <taxon>Uliginosibacterium</taxon>
    </lineage>
</organism>